<name>A0A9N9KDB9_9GLOM</name>
<dbReference type="AlphaFoldDB" id="A0A9N9KDB9"/>
<comment type="caution">
    <text evidence="1">The sequence shown here is derived from an EMBL/GenBank/DDBJ whole genome shotgun (WGS) entry which is preliminary data.</text>
</comment>
<protein>
    <submittedName>
        <fullName evidence="1">9137_t:CDS:1</fullName>
    </submittedName>
</protein>
<evidence type="ECO:0000313" key="2">
    <source>
        <dbReference type="Proteomes" id="UP000789396"/>
    </source>
</evidence>
<organism evidence="1 2">
    <name type="scientific">Racocetra fulgida</name>
    <dbReference type="NCBI Taxonomy" id="60492"/>
    <lineage>
        <taxon>Eukaryota</taxon>
        <taxon>Fungi</taxon>
        <taxon>Fungi incertae sedis</taxon>
        <taxon>Mucoromycota</taxon>
        <taxon>Glomeromycotina</taxon>
        <taxon>Glomeromycetes</taxon>
        <taxon>Diversisporales</taxon>
        <taxon>Gigasporaceae</taxon>
        <taxon>Racocetra</taxon>
    </lineage>
</organism>
<keyword evidence="2" id="KW-1185">Reference proteome</keyword>
<sequence>VNNNVIESKANQEKQNAEFLTILNKIQDQIQKIKNPQASQIDYNSELDRKKINENLETMANDIIGLVDEFLGNIMEKVK</sequence>
<gene>
    <name evidence="1" type="ORF">RFULGI_LOCUS19824</name>
</gene>
<dbReference type="EMBL" id="CAJVPZ010103385">
    <property type="protein sequence ID" value="CAG8823196.1"/>
    <property type="molecule type" value="Genomic_DNA"/>
</dbReference>
<feature type="non-terminal residue" evidence="1">
    <location>
        <position position="79"/>
    </location>
</feature>
<proteinExistence type="predicted"/>
<evidence type="ECO:0000313" key="1">
    <source>
        <dbReference type="EMBL" id="CAG8823196.1"/>
    </source>
</evidence>
<feature type="non-terminal residue" evidence="1">
    <location>
        <position position="1"/>
    </location>
</feature>
<accession>A0A9N9KDB9</accession>
<reference evidence="1" key="1">
    <citation type="submission" date="2021-06" db="EMBL/GenBank/DDBJ databases">
        <authorList>
            <person name="Kallberg Y."/>
            <person name="Tangrot J."/>
            <person name="Rosling A."/>
        </authorList>
    </citation>
    <scope>NUCLEOTIDE SEQUENCE</scope>
    <source>
        <strain evidence="1">IN212</strain>
    </source>
</reference>
<dbReference type="Proteomes" id="UP000789396">
    <property type="component" value="Unassembled WGS sequence"/>
</dbReference>